<feature type="domain" description="MmgE/PrpD N-terminal" evidence="2">
    <location>
        <begin position="66"/>
        <end position="219"/>
    </location>
</feature>
<dbReference type="InterPro" id="IPR036148">
    <property type="entry name" value="MmgE/PrpD_sf"/>
</dbReference>
<sequence length="436" mass="45283">MAGCAIGSLATVAAGASSRGREARLSLHLADGLLARTAGGRTQEGQALLRLAGRTGPGLLGTVAAHAAVMRLTEIDDIHRPTAVTVGAMTVPPALAFAGADTRPGELLDALHAGQEVALRLALAAGGARLLTRGQWPSLIVAPLAAATVCARLLRLPPERMRHAMALAIAQVTRGPGRPLGARTGRWWLFGEAVRGGCGAALAAADGIDGDPGLLDGGWLQAIGGELAAPAQLTATDSLSDELSIKPHPSAKQALAAVHGLRTLLAEERIAPEGVTAVELHVPPAYAGMLAREAPQASRLASLVNAGWQLALAALRPELLDDVAREGWPDDPRLAAFADRVRVQADPSLDALYPRAYPARLLVEADGRRHERLVTDSPGDPALAFDAGQLHDKALRLLGPHTPFHAFEAALRLPQEPEAVATLRAAFGYAPGDRLP</sequence>
<dbReference type="SUPFAM" id="SSF103378">
    <property type="entry name" value="2-methylcitrate dehydratase PrpD"/>
    <property type="match status" value="1"/>
</dbReference>
<dbReference type="InterPro" id="IPR045337">
    <property type="entry name" value="MmgE_PrpD_C"/>
</dbReference>
<dbReference type="InterPro" id="IPR005656">
    <property type="entry name" value="MmgE_PrpD"/>
</dbReference>
<dbReference type="RefSeq" id="WP_201685834.1">
    <property type="nucleotide sequence ID" value="NZ_JAEQNA010000009.1"/>
</dbReference>
<dbReference type="Proteomes" id="UP000613011">
    <property type="component" value="Unassembled WGS sequence"/>
</dbReference>
<dbReference type="AlphaFoldDB" id="A0A936ZKS5"/>
<evidence type="ECO:0000259" key="3">
    <source>
        <dbReference type="Pfam" id="PF19305"/>
    </source>
</evidence>
<name>A0A936ZKS5_9BURK</name>
<dbReference type="InterPro" id="IPR042183">
    <property type="entry name" value="MmgE/PrpD_sf_1"/>
</dbReference>
<organism evidence="4 5">
    <name type="scientific">Ramlibacter aurantiacus</name>
    <dbReference type="NCBI Taxonomy" id="2801330"/>
    <lineage>
        <taxon>Bacteria</taxon>
        <taxon>Pseudomonadati</taxon>
        <taxon>Pseudomonadota</taxon>
        <taxon>Betaproteobacteria</taxon>
        <taxon>Burkholderiales</taxon>
        <taxon>Comamonadaceae</taxon>
        <taxon>Ramlibacter</taxon>
    </lineage>
</organism>
<evidence type="ECO:0000313" key="4">
    <source>
        <dbReference type="EMBL" id="MBL0422697.1"/>
    </source>
</evidence>
<dbReference type="InterPro" id="IPR045336">
    <property type="entry name" value="MmgE_PrpD_N"/>
</dbReference>
<accession>A0A936ZKS5</accession>
<dbReference type="InterPro" id="IPR042188">
    <property type="entry name" value="MmgE/PrpD_sf_2"/>
</dbReference>
<evidence type="ECO:0000259" key="2">
    <source>
        <dbReference type="Pfam" id="PF03972"/>
    </source>
</evidence>
<feature type="domain" description="MmgE/PrpD C-terminal" evidence="3">
    <location>
        <begin position="248"/>
        <end position="403"/>
    </location>
</feature>
<keyword evidence="5" id="KW-1185">Reference proteome</keyword>
<dbReference type="Pfam" id="PF19305">
    <property type="entry name" value="MmgE_PrpD_C"/>
    <property type="match status" value="1"/>
</dbReference>
<reference evidence="4" key="1">
    <citation type="submission" date="2021-01" db="EMBL/GenBank/DDBJ databases">
        <title>Ramlibacter sp. strain AW1 16S ribosomal RNA gene Genome sequencing and assembly.</title>
        <authorList>
            <person name="Kang M."/>
        </authorList>
    </citation>
    <scope>NUCLEOTIDE SEQUENCE</scope>
    <source>
        <strain evidence="4">AW1</strain>
    </source>
</reference>
<dbReference type="PANTHER" id="PTHR16943:SF8">
    <property type="entry name" value="2-METHYLCITRATE DEHYDRATASE"/>
    <property type="match status" value="1"/>
</dbReference>
<comment type="caution">
    <text evidence="4">The sequence shown here is derived from an EMBL/GenBank/DDBJ whole genome shotgun (WGS) entry which is preliminary data.</text>
</comment>
<dbReference type="Gene3D" id="3.30.1330.120">
    <property type="entry name" value="2-methylcitrate dehydratase PrpD"/>
    <property type="match status" value="1"/>
</dbReference>
<dbReference type="GO" id="GO:0016829">
    <property type="term" value="F:lyase activity"/>
    <property type="evidence" value="ECO:0007669"/>
    <property type="project" value="InterPro"/>
</dbReference>
<dbReference type="PANTHER" id="PTHR16943">
    <property type="entry name" value="2-METHYLCITRATE DEHYDRATASE-RELATED"/>
    <property type="match status" value="1"/>
</dbReference>
<dbReference type="Pfam" id="PF03972">
    <property type="entry name" value="MmgE_PrpD_N"/>
    <property type="match status" value="1"/>
</dbReference>
<evidence type="ECO:0000256" key="1">
    <source>
        <dbReference type="ARBA" id="ARBA00006174"/>
    </source>
</evidence>
<gene>
    <name evidence="4" type="ORF">JI739_20350</name>
</gene>
<evidence type="ECO:0000313" key="5">
    <source>
        <dbReference type="Proteomes" id="UP000613011"/>
    </source>
</evidence>
<protein>
    <submittedName>
        <fullName evidence="4">MmgE/PrpD family protein</fullName>
    </submittedName>
</protein>
<dbReference type="EMBL" id="JAEQNA010000009">
    <property type="protein sequence ID" value="MBL0422697.1"/>
    <property type="molecule type" value="Genomic_DNA"/>
</dbReference>
<proteinExistence type="inferred from homology"/>
<comment type="similarity">
    <text evidence="1">Belongs to the PrpD family.</text>
</comment>
<dbReference type="Gene3D" id="1.10.4100.10">
    <property type="entry name" value="2-methylcitrate dehydratase PrpD"/>
    <property type="match status" value="1"/>
</dbReference>